<evidence type="ECO:0000259" key="3">
    <source>
        <dbReference type="Pfam" id="PF02668"/>
    </source>
</evidence>
<reference evidence="4 5" key="1">
    <citation type="submission" date="2018-06" db="EMBL/GenBank/DDBJ databases">
        <authorList>
            <consortium name="Pathogen Informatics"/>
            <person name="Doyle S."/>
        </authorList>
    </citation>
    <scope>NUCLEOTIDE SEQUENCE [LARGE SCALE GENOMIC DNA]</scope>
    <source>
        <strain evidence="4 5">NCTC13316</strain>
    </source>
</reference>
<dbReference type="PANTHER" id="PTHR10696">
    <property type="entry name" value="GAMMA-BUTYROBETAINE HYDROXYLASE-RELATED"/>
    <property type="match status" value="1"/>
</dbReference>
<proteinExistence type="predicted"/>
<sequence length="259" mass="30307">MITLPIEIPFHPYLIENRNQKSLADFNLNNLLEETRRHKIILLRGFEALTRDELLNYCSSQAKLLHWDFGPVMEMQPDVNAKNYLFTHSDVPLHWDGAFYQEPHFLFFHCLEAPKQNTGGETLFVNTETVWNDASDEQKQAWLNYELTFSTEKLAHYGGHIKRKLIAKHPDTAKTIMRFAEPVGEDYLNPVEVNVINKSKNESLSILQSISHLMRNPQYCYQHQWQTGDYLIADNFSLLHGRNAFSEVTPRHLRRIQIL</sequence>
<dbReference type="EMBL" id="UGOD01000001">
    <property type="protein sequence ID" value="STX50383.1"/>
    <property type="molecule type" value="Genomic_DNA"/>
</dbReference>
<dbReference type="PANTHER" id="PTHR10696:SF53">
    <property type="entry name" value="TYROSINE ISONITRILE DESATURASE"/>
    <property type="match status" value="1"/>
</dbReference>
<evidence type="ECO:0000256" key="1">
    <source>
        <dbReference type="ARBA" id="ARBA00001954"/>
    </source>
</evidence>
<evidence type="ECO:0000256" key="2">
    <source>
        <dbReference type="ARBA" id="ARBA00023002"/>
    </source>
</evidence>
<dbReference type="GO" id="GO:0016706">
    <property type="term" value="F:2-oxoglutarate-dependent dioxygenase activity"/>
    <property type="evidence" value="ECO:0007669"/>
    <property type="project" value="UniProtKB-ARBA"/>
</dbReference>
<gene>
    <name evidence="4" type="ORF">NCTC13316_00464</name>
</gene>
<organism evidence="4 5">
    <name type="scientific">Legionella busanensis</name>
    <dbReference type="NCBI Taxonomy" id="190655"/>
    <lineage>
        <taxon>Bacteria</taxon>
        <taxon>Pseudomonadati</taxon>
        <taxon>Pseudomonadota</taxon>
        <taxon>Gammaproteobacteria</taxon>
        <taxon>Legionellales</taxon>
        <taxon>Legionellaceae</taxon>
        <taxon>Legionella</taxon>
    </lineage>
</organism>
<evidence type="ECO:0000313" key="5">
    <source>
        <dbReference type="Proteomes" id="UP000254794"/>
    </source>
</evidence>
<dbReference type="InterPro" id="IPR050411">
    <property type="entry name" value="AlphaKG_dependent_hydroxylases"/>
</dbReference>
<accession>A0A378JJ93</accession>
<dbReference type="SUPFAM" id="SSF51197">
    <property type="entry name" value="Clavaminate synthase-like"/>
    <property type="match status" value="1"/>
</dbReference>
<dbReference type="Pfam" id="PF02668">
    <property type="entry name" value="TauD"/>
    <property type="match status" value="1"/>
</dbReference>
<dbReference type="Gene3D" id="3.60.130.10">
    <property type="entry name" value="Clavaminate synthase-like"/>
    <property type="match status" value="1"/>
</dbReference>
<dbReference type="Proteomes" id="UP000254794">
    <property type="component" value="Unassembled WGS sequence"/>
</dbReference>
<protein>
    <submittedName>
        <fullName evidence="4">Pyoverdine biosynthesis protein PvcB</fullName>
    </submittedName>
</protein>
<comment type="cofactor">
    <cofactor evidence="1">
        <name>Fe(2+)</name>
        <dbReference type="ChEBI" id="CHEBI:29033"/>
    </cofactor>
</comment>
<name>A0A378JJ93_9GAMM</name>
<keyword evidence="5" id="KW-1185">Reference proteome</keyword>
<dbReference type="RefSeq" id="WP_115330106.1">
    <property type="nucleotide sequence ID" value="NZ_CAAAHP010000004.1"/>
</dbReference>
<dbReference type="InterPro" id="IPR042098">
    <property type="entry name" value="TauD-like_sf"/>
</dbReference>
<dbReference type="InterPro" id="IPR003819">
    <property type="entry name" value="TauD/TfdA-like"/>
</dbReference>
<dbReference type="OrthoDB" id="581608at2"/>
<keyword evidence="2" id="KW-0560">Oxidoreductase</keyword>
<dbReference type="AlphaFoldDB" id="A0A378JJ93"/>
<feature type="domain" description="TauD/TfdA-like" evidence="3">
    <location>
        <begin position="31"/>
        <end position="256"/>
    </location>
</feature>
<evidence type="ECO:0000313" key="4">
    <source>
        <dbReference type="EMBL" id="STX50383.1"/>
    </source>
</evidence>